<evidence type="ECO:0000313" key="9">
    <source>
        <dbReference type="Proteomes" id="UP001596074"/>
    </source>
</evidence>
<reference evidence="9" key="1">
    <citation type="journal article" date="2019" name="Int. J. Syst. Evol. Microbiol.">
        <title>The Global Catalogue of Microorganisms (GCM) 10K type strain sequencing project: providing services to taxonomists for standard genome sequencing and annotation.</title>
        <authorList>
            <consortium name="The Broad Institute Genomics Platform"/>
            <consortium name="The Broad Institute Genome Sequencing Center for Infectious Disease"/>
            <person name="Wu L."/>
            <person name="Ma J."/>
        </authorList>
    </citation>
    <scope>NUCLEOTIDE SEQUENCE [LARGE SCALE GENOMIC DNA]</scope>
    <source>
        <strain evidence="9">KCTC 42087</strain>
    </source>
</reference>
<evidence type="ECO:0000256" key="4">
    <source>
        <dbReference type="ARBA" id="ARBA00022982"/>
    </source>
</evidence>
<dbReference type="Gene3D" id="3.30.70.20">
    <property type="match status" value="1"/>
</dbReference>
<name>A0ABW1A163_9ACTN</name>
<evidence type="ECO:0000256" key="7">
    <source>
        <dbReference type="ARBA" id="ARBA00023291"/>
    </source>
</evidence>
<evidence type="ECO:0000256" key="6">
    <source>
        <dbReference type="ARBA" id="ARBA00023014"/>
    </source>
</evidence>
<keyword evidence="5" id="KW-0408">Iron</keyword>
<dbReference type="Proteomes" id="UP001596074">
    <property type="component" value="Unassembled WGS sequence"/>
</dbReference>
<evidence type="ECO:0000256" key="3">
    <source>
        <dbReference type="ARBA" id="ARBA00022723"/>
    </source>
</evidence>
<dbReference type="RefSeq" id="WP_378283568.1">
    <property type="nucleotide sequence ID" value="NZ_JBHSON010000026.1"/>
</dbReference>
<evidence type="ECO:0000256" key="1">
    <source>
        <dbReference type="ARBA" id="ARBA00001927"/>
    </source>
</evidence>
<organism evidence="8 9">
    <name type="scientific">Actinomadura rugatobispora</name>
    <dbReference type="NCBI Taxonomy" id="1994"/>
    <lineage>
        <taxon>Bacteria</taxon>
        <taxon>Bacillati</taxon>
        <taxon>Actinomycetota</taxon>
        <taxon>Actinomycetes</taxon>
        <taxon>Streptosporangiales</taxon>
        <taxon>Thermomonosporaceae</taxon>
        <taxon>Actinomadura</taxon>
    </lineage>
</organism>
<dbReference type="PANTHER" id="PTHR36923">
    <property type="entry name" value="FERREDOXIN"/>
    <property type="match status" value="1"/>
</dbReference>
<accession>A0ABW1A163</accession>
<proteinExistence type="predicted"/>
<evidence type="ECO:0000256" key="2">
    <source>
        <dbReference type="ARBA" id="ARBA00022448"/>
    </source>
</evidence>
<evidence type="ECO:0000256" key="5">
    <source>
        <dbReference type="ARBA" id="ARBA00023004"/>
    </source>
</evidence>
<keyword evidence="2" id="KW-0813">Transport</keyword>
<protein>
    <submittedName>
        <fullName evidence="8">Ferredoxin</fullName>
    </submittedName>
</protein>
<dbReference type="InterPro" id="IPR051269">
    <property type="entry name" value="Fe-S_cluster_ET"/>
</dbReference>
<dbReference type="SUPFAM" id="SSF54862">
    <property type="entry name" value="4Fe-4S ferredoxins"/>
    <property type="match status" value="1"/>
</dbReference>
<gene>
    <name evidence="8" type="ORF">ACFPZN_20105</name>
</gene>
<comment type="cofactor">
    <cofactor evidence="1">
        <name>[3Fe-4S] cluster</name>
        <dbReference type="ChEBI" id="CHEBI:21137"/>
    </cofactor>
</comment>
<dbReference type="EMBL" id="JBHSON010000026">
    <property type="protein sequence ID" value="MFC5747939.1"/>
    <property type="molecule type" value="Genomic_DNA"/>
</dbReference>
<keyword evidence="4" id="KW-0249">Electron transport</keyword>
<evidence type="ECO:0000313" key="8">
    <source>
        <dbReference type="EMBL" id="MFC5747939.1"/>
    </source>
</evidence>
<keyword evidence="9" id="KW-1185">Reference proteome</keyword>
<keyword evidence="6" id="KW-0411">Iron-sulfur</keyword>
<sequence>MRVTVDRTRCQGHALCVMNAPDLFDLDDEGRAGVLADPVPRDLGTAAREATGGCPEQAIAIEPRTEETRA</sequence>
<dbReference type="PANTHER" id="PTHR36923:SF3">
    <property type="entry name" value="FERREDOXIN"/>
    <property type="match status" value="1"/>
</dbReference>
<dbReference type="Pfam" id="PF13459">
    <property type="entry name" value="Fer4_15"/>
    <property type="match status" value="1"/>
</dbReference>
<comment type="caution">
    <text evidence="8">The sequence shown here is derived from an EMBL/GenBank/DDBJ whole genome shotgun (WGS) entry which is preliminary data.</text>
</comment>
<keyword evidence="7" id="KW-0003">3Fe-4S</keyword>
<keyword evidence="3" id="KW-0479">Metal-binding</keyword>